<accession>A0ACB8N1V9</accession>
<name>A0ACB8N1V9_CITSI</name>
<comment type="caution">
    <text evidence="1">The sequence shown here is derived from an EMBL/GenBank/DDBJ whole genome shotgun (WGS) entry which is preliminary data.</text>
</comment>
<sequence>MEASCSLRSSKFISTPIRPLHHPLSIASTISISVIRDPNFGSSLRLVRRKNRLSIRVSSSDTLVAGSREVVSKKEEDLGDLKSWMHKNGLPPCKVILKEKPSHNEKHRPIHYVAASEDLQAGDAAFSVPNSLVVTLERVLGNETIAELLTTNKLSELACLALYLMYEKKQGKKSFWLPYIRELDRQRGRGQLAVESPLLWSETELAYLTGSPTKAEILERAEGIKREYNELDTVWFMAGSLFQQYPYDIPTEAFTFEIFKQAFVAVQSCVVHLQKVSLARRFALVPLGPPLLAYSSKCKAMLAAVDDAVQLVVDRPYKAGESIVVWCGPQPNSKLLINYGFVDEDNPYDRLVVEAALNTEDPQYQDKRMVAQRNGKLSVQVFHVHAGREKEAISDMLPYLRLGYVSDTSEMQSVISSLGPICPVSPCMEQAVLDQLADYFKARLAGYPTTLSEDEAMVTSAQYPLIV</sequence>
<keyword evidence="2" id="KW-1185">Reference proteome</keyword>
<protein>
    <submittedName>
        <fullName evidence="1">Rubis-subs-bind domain-containing protein</fullName>
    </submittedName>
</protein>
<reference evidence="2" key="1">
    <citation type="journal article" date="2023" name="Hortic. Res.">
        <title>A chromosome-level phased genome enabling allele-level studies in sweet orange: a case study on citrus Huanglongbing tolerance.</title>
        <authorList>
            <person name="Wu B."/>
            <person name="Yu Q."/>
            <person name="Deng Z."/>
            <person name="Duan Y."/>
            <person name="Luo F."/>
            <person name="Gmitter F. Jr."/>
        </authorList>
    </citation>
    <scope>NUCLEOTIDE SEQUENCE [LARGE SCALE GENOMIC DNA]</scope>
    <source>
        <strain evidence="2">cv. Valencia</strain>
    </source>
</reference>
<evidence type="ECO:0000313" key="2">
    <source>
        <dbReference type="Proteomes" id="UP000829398"/>
    </source>
</evidence>
<dbReference type="EMBL" id="CM039171">
    <property type="protein sequence ID" value="KAH9792104.1"/>
    <property type="molecule type" value="Genomic_DNA"/>
</dbReference>
<organism evidence="1 2">
    <name type="scientific">Citrus sinensis</name>
    <name type="common">Sweet orange</name>
    <name type="synonym">Citrus aurantium var. sinensis</name>
    <dbReference type="NCBI Taxonomy" id="2711"/>
    <lineage>
        <taxon>Eukaryota</taxon>
        <taxon>Viridiplantae</taxon>
        <taxon>Streptophyta</taxon>
        <taxon>Embryophyta</taxon>
        <taxon>Tracheophyta</taxon>
        <taxon>Spermatophyta</taxon>
        <taxon>Magnoliopsida</taxon>
        <taxon>eudicotyledons</taxon>
        <taxon>Gunneridae</taxon>
        <taxon>Pentapetalae</taxon>
        <taxon>rosids</taxon>
        <taxon>malvids</taxon>
        <taxon>Sapindales</taxon>
        <taxon>Rutaceae</taxon>
        <taxon>Aurantioideae</taxon>
        <taxon>Citrus</taxon>
    </lineage>
</organism>
<proteinExistence type="predicted"/>
<dbReference type="Proteomes" id="UP000829398">
    <property type="component" value="Chromosome 2"/>
</dbReference>
<gene>
    <name evidence="1" type="ORF">KPL71_003990</name>
</gene>
<evidence type="ECO:0000313" key="1">
    <source>
        <dbReference type="EMBL" id="KAH9792104.1"/>
    </source>
</evidence>